<evidence type="ECO:0000313" key="2">
    <source>
        <dbReference type="Proteomes" id="UP000595140"/>
    </source>
</evidence>
<name>A0A484LMZ7_9ASTE</name>
<evidence type="ECO:0000313" key="1">
    <source>
        <dbReference type="EMBL" id="VFQ77679.1"/>
    </source>
</evidence>
<dbReference type="AlphaFoldDB" id="A0A484LMZ7"/>
<protein>
    <submittedName>
        <fullName evidence="1">Uncharacterized protein</fullName>
    </submittedName>
</protein>
<reference evidence="1 2" key="1">
    <citation type="submission" date="2018-04" db="EMBL/GenBank/DDBJ databases">
        <authorList>
            <person name="Vogel A."/>
        </authorList>
    </citation>
    <scope>NUCLEOTIDE SEQUENCE [LARGE SCALE GENOMIC DNA]</scope>
</reference>
<organism evidence="1 2">
    <name type="scientific">Cuscuta campestris</name>
    <dbReference type="NCBI Taxonomy" id="132261"/>
    <lineage>
        <taxon>Eukaryota</taxon>
        <taxon>Viridiplantae</taxon>
        <taxon>Streptophyta</taxon>
        <taxon>Embryophyta</taxon>
        <taxon>Tracheophyta</taxon>
        <taxon>Spermatophyta</taxon>
        <taxon>Magnoliopsida</taxon>
        <taxon>eudicotyledons</taxon>
        <taxon>Gunneridae</taxon>
        <taxon>Pentapetalae</taxon>
        <taxon>asterids</taxon>
        <taxon>lamiids</taxon>
        <taxon>Solanales</taxon>
        <taxon>Convolvulaceae</taxon>
        <taxon>Cuscuteae</taxon>
        <taxon>Cuscuta</taxon>
        <taxon>Cuscuta subgen. Grammica</taxon>
        <taxon>Cuscuta sect. Cleistogrammica</taxon>
    </lineage>
</organism>
<keyword evidence="2" id="KW-1185">Reference proteome</keyword>
<dbReference type="Proteomes" id="UP000595140">
    <property type="component" value="Unassembled WGS sequence"/>
</dbReference>
<gene>
    <name evidence="1" type="ORF">CCAM_LOCUS19455</name>
</gene>
<proteinExistence type="predicted"/>
<dbReference type="EMBL" id="OOIL02001680">
    <property type="protein sequence ID" value="VFQ77679.1"/>
    <property type="molecule type" value="Genomic_DNA"/>
</dbReference>
<sequence length="119" mass="14082">MALMCGSLWVGGIGLLRQHLSWRGWSIYFPKLLYKIQRSYPMLFRRSRRRETKRCGTMSFPYPCLWLERMRHDGRYFVAEGMFFCRALERGRSFVLFCSLDGIFVVCSNGECIVQQTCN</sequence>
<accession>A0A484LMZ7</accession>